<proteinExistence type="predicted"/>
<reference evidence="1 2" key="1">
    <citation type="submission" date="2016-03" db="EMBL/GenBank/DDBJ databases">
        <title>Comparative genomics of the ectomycorrhizal sister species Rhizopogon vinicolor and Rhizopogon vesiculosus (Basidiomycota: Boletales) reveals a divergence of the mating type B locus.</title>
        <authorList>
            <person name="Mujic A.B."/>
            <person name="Kuo A."/>
            <person name="Tritt A."/>
            <person name="Lipzen A."/>
            <person name="Chen C."/>
            <person name="Johnson J."/>
            <person name="Sharma A."/>
            <person name="Barry K."/>
            <person name="Grigoriev I.V."/>
            <person name="Spatafora J.W."/>
        </authorList>
    </citation>
    <scope>NUCLEOTIDE SEQUENCE [LARGE SCALE GENOMIC DNA]</scope>
    <source>
        <strain evidence="1 2">AM-OR11-056</strain>
    </source>
</reference>
<dbReference type="EMBL" id="LVVM01001125">
    <property type="protein sequence ID" value="OJA19210.1"/>
    <property type="molecule type" value="Genomic_DNA"/>
</dbReference>
<evidence type="ECO:0000313" key="2">
    <source>
        <dbReference type="Proteomes" id="UP000183567"/>
    </source>
</evidence>
<comment type="caution">
    <text evidence="1">The sequence shown here is derived from an EMBL/GenBank/DDBJ whole genome shotgun (WGS) entry which is preliminary data.</text>
</comment>
<dbReference type="OrthoDB" id="10440939at2759"/>
<sequence>MQSATLCIILAGLYDVDPETRSPLDVASTTNALNRGMKDCIGRLVRGEALKIILPVYKPIWHLAAVAFKLAHVNAGNLNAVGILVLIAIMGGDATSPSPRFVTTSPASPSTLTATESAAFPPSRGHFLRPCQHHHPV</sequence>
<evidence type="ECO:0000313" key="1">
    <source>
        <dbReference type="EMBL" id="OJA19210.1"/>
    </source>
</evidence>
<keyword evidence="2" id="KW-1185">Reference proteome</keyword>
<dbReference type="Proteomes" id="UP000183567">
    <property type="component" value="Unassembled WGS sequence"/>
</dbReference>
<accession>A0A1J8RBU3</accession>
<dbReference type="AlphaFoldDB" id="A0A1J8RBU3"/>
<protein>
    <submittedName>
        <fullName evidence="1">Uncharacterized protein</fullName>
    </submittedName>
</protein>
<organism evidence="1 2">
    <name type="scientific">Rhizopogon vesiculosus</name>
    <dbReference type="NCBI Taxonomy" id="180088"/>
    <lineage>
        <taxon>Eukaryota</taxon>
        <taxon>Fungi</taxon>
        <taxon>Dikarya</taxon>
        <taxon>Basidiomycota</taxon>
        <taxon>Agaricomycotina</taxon>
        <taxon>Agaricomycetes</taxon>
        <taxon>Agaricomycetidae</taxon>
        <taxon>Boletales</taxon>
        <taxon>Suillineae</taxon>
        <taxon>Rhizopogonaceae</taxon>
        <taxon>Rhizopogon</taxon>
    </lineage>
</organism>
<gene>
    <name evidence="1" type="ORF">AZE42_06776</name>
</gene>
<name>A0A1J8RBU3_9AGAM</name>